<keyword evidence="1" id="KW-0489">Methyltransferase</keyword>
<evidence type="ECO:0000313" key="4">
    <source>
        <dbReference type="EMBL" id="KIJ25723.1"/>
    </source>
</evidence>
<dbReference type="Proteomes" id="UP000054279">
    <property type="component" value="Unassembled WGS sequence"/>
</dbReference>
<protein>
    <submittedName>
        <fullName evidence="4">Uncharacterized protein</fullName>
    </submittedName>
</protein>
<dbReference type="EMBL" id="KN837401">
    <property type="protein sequence ID" value="KIJ25723.1"/>
    <property type="molecule type" value="Genomic_DNA"/>
</dbReference>
<dbReference type="InterPro" id="IPR018117">
    <property type="entry name" value="C5_DNA_meth_AS"/>
</dbReference>
<reference evidence="4 5" key="1">
    <citation type="submission" date="2014-06" db="EMBL/GenBank/DDBJ databases">
        <title>Evolutionary Origins and Diversification of the Mycorrhizal Mutualists.</title>
        <authorList>
            <consortium name="DOE Joint Genome Institute"/>
            <consortium name="Mycorrhizal Genomics Consortium"/>
            <person name="Kohler A."/>
            <person name="Kuo A."/>
            <person name="Nagy L.G."/>
            <person name="Floudas D."/>
            <person name="Copeland A."/>
            <person name="Barry K.W."/>
            <person name="Cichocki N."/>
            <person name="Veneault-Fourrey C."/>
            <person name="LaButti K."/>
            <person name="Lindquist E.A."/>
            <person name="Lipzen A."/>
            <person name="Lundell T."/>
            <person name="Morin E."/>
            <person name="Murat C."/>
            <person name="Riley R."/>
            <person name="Ohm R."/>
            <person name="Sun H."/>
            <person name="Tunlid A."/>
            <person name="Henrissat B."/>
            <person name="Grigoriev I.V."/>
            <person name="Hibbett D.S."/>
            <person name="Martin F."/>
        </authorList>
    </citation>
    <scope>NUCLEOTIDE SEQUENCE [LARGE SCALE GENOMIC DNA]</scope>
    <source>
        <strain evidence="4 5">SS14</strain>
    </source>
</reference>
<proteinExistence type="predicted"/>
<dbReference type="GO" id="GO:0032259">
    <property type="term" value="P:methylation"/>
    <property type="evidence" value="ECO:0007669"/>
    <property type="project" value="UniProtKB-KW"/>
</dbReference>
<evidence type="ECO:0000256" key="2">
    <source>
        <dbReference type="ARBA" id="ARBA00022679"/>
    </source>
</evidence>
<keyword evidence="5" id="KW-1185">Reference proteome</keyword>
<keyword evidence="3" id="KW-0949">S-adenosyl-L-methionine</keyword>
<keyword evidence="2" id="KW-0808">Transferase</keyword>
<accession>A0A0C9T9I3</accession>
<name>A0A0C9T9I3_SPHS4</name>
<dbReference type="HOGENOM" id="CLU_3107950_0_0_1"/>
<sequence length="51" mass="5825">MKDIYALELEDGDRHEVEEKRKRKLLTVSAPCVAFSSPGKRAHKHPLARPI</sequence>
<organism evidence="4 5">
    <name type="scientific">Sphaerobolus stellatus (strain SS14)</name>
    <dbReference type="NCBI Taxonomy" id="990650"/>
    <lineage>
        <taxon>Eukaryota</taxon>
        <taxon>Fungi</taxon>
        <taxon>Dikarya</taxon>
        <taxon>Basidiomycota</taxon>
        <taxon>Agaricomycotina</taxon>
        <taxon>Agaricomycetes</taxon>
        <taxon>Phallomycetidae</taxon>
        <taxon>Geastrales</taxon>
        <taxon>Sphaerobolaceae</taxon>
        <taxon>Sphaerobolus</taxon>
    </lineage>
</organism>
<dbReference type="GO" id="GO:0008168">
    <property type="term" value="F:methyltransferase activity"/>
    <property type="evidence" value="ECO:0007669"/>
    <property type="project" value="UniProtKB-KW"/>
</dbReference>
<gene>
    <name evidence="4" type="ORF">M422DRAFT_38517</name>
</gene>
<evidence type="ECO:0000313" key="5">
    <source>
        <dbReference type="Proteomes" id="UP000054279"/>
    </source>
</evidence>
<dbReference type="AlphaFoldDB" id="A0A0C9T9I3"/>
<evidence type="ECO:0000256" key="3">
    <source>
        <dbReference type="ARBA" id="ARBA00022691"/>
    </source>
</evidence>
<dbReference type="PROSITE" id="PS00094">
    <property type="entry name" value="C5_MTASE_1"/>
    <property type="match status" value="1"/>
</dbReference>
<evidence type="ECO:0000256" key="1">
    <source>
        <dbReference type="ARBA" id="ARBA00022603"/>
    </source>
</evidence>